<feature type="region of interest" description="Disordered" evidence="1">
    <location>
        <begin position="24"/>
        <end position="49"/>
    </location>
</feature>
<evidence type="ECO:0000256" key="1">
    <source>
        <dbReference type="SAM" id="MobiDB-lite"/>
    </source>
</evidence>
<feature type="compositionally biased region" description="Basic and acidic residues" evidence="1">
    <location>
        <begin position="32"/>
        <end position="41"/>
    </location>
</feature>
<proteinExistence type="predicted"/>
<reference evidence="3" key="1">
    <citation type="submission" date="2018-07" db="EMBL/GenBank/DDBJ databases">
        <authorList>
            <person name="Safronova V.I."/>
            <person name="Chirak E.R."/>
            <person name="Sazanova A.L."/>
        </authorList>
    </citation>
    <scope>NUCLEOTIDE SEQUENCE [LARGE SCALE GENOMIC DNA]</scope>
    <source>
        <strain evidence="3">RCAM04685</strain>
    </source>
</reference>
<protein>
    <recommendedName>
        <fullName evidence="4">Extensin-like C-terminal domain-containing protein</fullName>
    </recommendedName>
</protein>
<dbReference type="EMBL" id="QQTP01000006">
    <property type="protein sequence ID" value="RDJ24770.1"/>
    <property type="molecule type" value="Genomic_DNA"/>
</dbReference>
<evidence type="ECO:0008006" key="4">
    <source>
        <dbReference type="Google" id="ProtNLM"/>
    </source>
</evidence>
<dbReference type="Proteomes" id="UP000255207">
    <property type="component" value="Unassembled WGS sequence"/>
</dbReference>
<accession>A0A370L656</accession>
<dbReference type="AlphaFoldDB" id="A0A370L656"/>
<sequence length="151" mass="16481">MTAWRVAKALLALRIQVDALAPRRNKASDGTIGDRRHESSASDHNPWVRDGATGVVTAMDITHSPDLGCDAGTLAAAFREQRDPRIKYIIWNRRIANSSAVGGAPAWGWRRYTGANPHDHHIHISVKPEPASYDSQTAWALPASLKTVPVS</sequence>
<gene>
    <name evidence="2" type="ORF">DWE98_12615</name>
</gene>
<evidence type="ECO:0000313" key="3">
    <source>
        <dbReference type="Proteomes" id="UP000255207"/>
    </source>
</evidence>
<organism evidence="2 3">
    <name type="scientific">Bosea caraganae</name>
    <dbReference type="NCBI Taxonomy" id="2763117"/>
    <lineage>
        <taxon>Bacteria</taxon>
        <taxon>Pseudomonadati</taxon>
        <taxon>Pseudomonadota</taxon>
        <taxon>Alphaproteobacteria</taxon>
        <taxon>Hyphomicrobiales</taxon>
        <taxon>Boseaceae</taxon>
        <taxon>Bosea</taxon>
    </lineage>
</organism>
<evidence type="ECO:0000313" key="2">
    <source>
        <dbReference type="EMBL" id="RDJ24770.1"/>
    </source>
</evidence>
<dbReference type="OrthoDB" id="8255644at2"/>
<keyword evidence="3" id="KW-1185">Reference proteome</keyword>
<comment type="caution">
    <text evidence="2">The sequence shown here is derived from an EMBL/GenBank/DDBJ whole genome shotgun (WGS) entry which is preliminary data.</text>
</comment>
<name>A0A370L656_9HYPH</name>